<feature type="transmembrane region" description="Helical" evidence="7">
    <location>
        <begin position="276"/>
        <end position="295"/>
    </location>
</feature>
<feature type="transmembrane region" description="Helical" evidence="7">
    <location>
        <begin position="156"/>
        <end position="175"/>
    </location>
</feature>
<evidence type="ECO:0000256" key="2">
    <source>
        <dbReference type="ARBA" id="ARBA00022692"/>
    </source>
</evidence>
<feature type="transmembrane region" description="Helical" evidence="7">
    <location>
        <begin position="75"/>
        <end position="96"/>
    </location>
</feature>
<organism evidence="9 10">
    <name type="scientific">Rhynchosporium secalis</name>
    <name type="common">Barley scald fungus</name>
    <dbReference type="NCBI Taxonomy" id="38038"/>
    <lineage>
        <taxon>Eukaryota</taxon>
        <taxon>Fungi</taxon>
        <taxon>Dikarya</taxon>
        <taxon>Ascomycota</taxon>
        <taxon>Pezizomycotina</taxon>
        <taxon>Leotiomycetes</taxon>
        <taxon>Helotiales</taxon>
        <taxon>Ploettnerulaceae</taxon>
        <taxon>Rhynchosporium</taxon>
    </lineage>
</organism>
<protein>
    <submittedName>
        <fullName evidence="9">Related to integral membrane protein PTH11</fullName>
    </submittedName>
</protein>
<evidence type="ECO:0000256" key="6">
    <source>
        <dbReference type="SAM" id="MobiDB-lite"/>
    </source>
</evidence>
<dbReference type="PANTHER" id="PTHR33048:SF129">
    <property type="entry name" value="INTEGRAL MEMBRANE PROTEIN-RELATED"/>
    <property type="match status" value="1"/>
</dbReference>
<feature type="region of interest" description="Disordered" evidence="6">
    <location>
        <begin position="346"/>
        <end position="368"/>
    </location>
</feature>
<proteinExistence type="inferred from homology"/>
<feature type="domain" description="Rhodopsin" evidence="8">
    <location>
        <begin position="92"/>
        <end position="334"/>
    </location>
</feature>
<feature type="transmembrane region" description="Helical" evidence="7">
    <location>
        <begin position="315"/>
        <end position="335"/>
    </location>
</feature>
<feature type="transmembrane region" description="Helical" evidence="7">
    <location>
        <begin position="116"/>
        <end position="136"/>
    </location>
</feature>
<feature type="transmembrane region" description="Helical" evidence="7">
    <location>
        <begin position="245"/>
        <end position="264"/>
    </location>
</feature>
<dbReference type="EMBL" id="FJVC01000348">
    <property type="protein sequence ID" value="CZT48738.1"/>
    <property type="molecule type" value="Genomic_DNA"/>
</dbReference>
<evidence type="ECO:0000313" key="10">
    <source>
        <dbReference type="Proteomes" id="UP000177625"/>
    </source>
</evidence>
<comment type="similarity">
    <text evidence="5">Belongs to the SAT4 family.</text>
</comment>
<evidence type="ECO:0000256" key="4">
    <source>
        <dbReference type="ARBA" id="ARBA00023136"/>
    </source>
</evidence>
<dbReference type="InterPro" id="IPR052337">
    <property type="entry name" value="SAT4-like"/>
</dbReference>
<evidence type="ECO:0000313" key="9">
    <source>
        <dbReference type="EMBL" id="CZT48738.1"/>
    </source>
</evidence>
<keyword evidence="10" id="KW-1185">Reference proteome</keyword>
<dbReference type="Pfam" id="PF20684">
    <property type="entry name" value="Fung_rhodopsin"/>
    <property type="match status" value="1"/>
</dbReference>
<evidence type="ECO:0000256" key="5">
    <source>
        <dbReference type="ARBA" id="ARBA00038359"/>
    </source>
</evidence>
<dbReference type="InterPro" id="IPR049326">
    <property type="entry name" value="Rhodopsin_dom_fungi"/>
</dbReference>
<evidence type="ECO:0000256" key="1">
    <source>
        <dbReference type="ARBA" id="ARBA00004141"/>
    </source>
</evidence>
<name>A0A1E1MI00_RHYSE</name>
<accession>A0A1E1MI00</accession>
<keyword evidence="3 7" id="KW-1133">Transmembrane helix</keyword>
<dbReference type="AlphaFoldDB" id="A0A1E1MI00"/>
<dbReference type="Proteomes" id="UP000177625">
    <property type="component" value="Unassembled WGS sequence"/>
</dbReference>
<dbReference type="PANTHER" id="PTHR33048">
    <property type="entry name" value="PTH11-LIKE INTEGRAL MEMBRANE PROTEIN (AFU_ORTHOLOGUE AFUA_5G11245)"/>
    <property type="match status" value="1"/>
</dbReference>
<feature type="transmembrane region" description="Helical" evidence="7">
    <location>
        <begin position="187"/>
        <end position="211"/>
    </location>
</feature>
<gene>
    <name evidence="9" type="ORF">RSE6_09483</name>
</gene>
<evidence type="ECO:0000256" key="3">
    <source>
        <dbReference type="ARBA" id="ARBA00022989"/>
    </source>
</evidence>
<evidence type="ECO:0000256" key="7">
    <source>
        <dbReference type="SAM" id="Phobius"/>
    </source>
</evidence>
<feature type="region of interest" description="Disordered" evidence="6">
    <location>
        <begin position="412"/>
        <end position="432"/>
    </location>
</feature>
<keyword evidence="2 7" id="KW-0812">Transmembrane</keyword>
<comment type="subcellular location">
    <subcellularLocation>
        <location evidence="1">Membrane</location>
        <topology evidence="1">Multi-pass membrane protein</topology>
    </subcellularLocation>
</comment>
<keyword evidence="4 7" id="KW-0472">Membrane</keyword>
<evidence type="ECO:0000259" key="8">
    <source>
        <dbReference type="Pfam" id="PF20684"/>
    </source>
</evidence>
<reference evidence="10" key="1">
    <citation type="submission" date="2016-03" db="EMBL/GenBank/DDBJ databases">
        <authorList>
            <person name="Guldener U."/>
        </authorList>
    </citation>
    <scope>NUCLEOTIDE SEQUENCE [LARGE SCALE GENOMIC DNA]</scope>
</reference>
<sequence length="469" mass="51879">MSSIPVSVTSTIATSIPTGTISAIIGSPPNTTKDYYVAKYLLMAFGLKTDPIHGALIPPRRPVEGYVFETRGPRILASMSIAIATMIIITGLRLGLRIFRRGLRVGLDDYTIVPGVLLAICWPNLQMCAVIYGGAGKHMYDITYEEFANFKHFSNLSKPIFFISVGMIKVSICFFNRRLTSMTSRPWLIFNNVFLVLLVAYIILSLFWTIFQCNPAFAGWDPIRVAKEGKEFKCMSDNIVGSTLSVIHVIMDFVLLSVPLIVLWKVRMGWGTKLRLYFVFSIGAVSCVGSVMRQIEQEKLSRDTLWNFVLLQDWTLVDLTFGVVAASLPILSAFIPASWKSVRGTTDASTGKKGASGAHNLNGTGGFVRTTRRTSISGKREFSDSMENIVRTDVIELSFENKSLYLDSESVRGNSAGGKGAAPKDWNSDETFPNHFKTETWVGRGSGKADRYIVDGAQNSAGNMKERMF</sequence>
<dbReference type="GO" id="GO:0016020">
    <property type="term" value="C:membrane"/>
    <property type="evidence" value="ECO:0007669"/>
    <property type="project" value="UniProtKB-SubCell"/>
</dbReference>